<sequence>MRPIASLAGSHLHNPGAAHPTGKFTMTKRVLLTALAACAALAPAFAPAAAAATDTAAAAGTATATGTVSNGIGWTAKPDAGPSNPMQNQEYCTLGVVGTDALGNKIAISAGHCVSAAAGGATDFPDGSTVYRFGPSGTGDPIGTVAYRDPRIDYVVIELNPDAVLSSDGPEARIDSLGPAHPDGMLCKAGVRTGLTCGPIYGQEAQRISSFVTANGGDSGGPAFVNGSQLVGMTRAPFEFVDIAAVLGGIEAQSNPVGKGFTVTNS</sequence>
<evidence type="ECO:0000313" key="2">
    <source>
        <dbReference type="Proteomes" id="UP000605618"/>
    </source>
</evidence>
<comment type="caution">
    <text evidence="1">The sequence shown here is derived from an EMBL/GenBank/DDBJ whole genome shotgun (WGS) entry which is preliminary data.</text>
</comment>
<dbReference type="InterPro" id="IPR043504">
    <property type="entry name" value="Peptidase_S1_PA_chymotrypsin"/>
</dbReference>
<dbReference type="InterPro" id="IPR009003">
    <property type="entry name" value="Peptidase_S1_PA"/>
</dbReference>
<dbReference type="SUPFAM" id="SSF50494">
    <property type="entry name" value="Trypsin-like serine proteases"/>
    <property type="match status" value="1"/>
</dbReference>
<proteinExistence type="predicted"/>
<organism evidence="1 2">
    <name type="scientific">Rhodococcus hoagii</name>
    <name type="common">Corynebacterium equii</name>
    <dbReference type="NCBI Taxonomy" id="43767"/>
    <lineage>
        <taxon>Bacteria</taxon>
        <taxon>Bacillati</taxon>
        <taxon>Actinomycetota</taxon>
        <taxon>Actinomycetes</taxon>
        <taxon>Mycobacteriales</taxon>
        <taxon>Nocardiaceae</taxon>
        <taxon>Prescottella</taxon>
    </lineage>
</organism>
<dbReference type="EMBL" id="WUYZ01000001">
    <property type="protein sequence ID" value="NKS24521.1"/>
    <property type="molecule type" value="Genomic_DNA"/>
</dbReference>
<evidence type="ECO:0008006" key="3">
    <source>
        <dbReference type="Google" id="ProtNLM"/>
    </source>
</evidence>
<dbReference type="Proteomes" id="UP000605618">
    <property type="component" value="Unassembled WGS sequence"/>
</dbReference>
<protein>
    <recommendedName>
        <fullName evidence="3">Serine protease</fullName>
    </recommendedName>
</protein>
<accession>A0AAE5CDD9</accession>
<dbReference type="AlphaFoldDB" id="A0AAE5CDD9"/>
<name>A0AAE5CDD9_RHOHA</name>
<evidence type="ECO:0000313" key="1">
    <source>
        <dbReference type="EMBL" id="NKS24521.1"/>
    </source>
</evidence>
<reference evidence="1" key="1">
    <citation type="journal article" date="2020" name="Environ. Microbiol.">
        <title>The novel and transferable erm(51) gene confers Macrolides, Lincosamides, and Streptogramins B (MLSB) resistance to clonal Rhodococcus equi in the environment.</title>
        <authorList>
            <person name="Huber L."/>
            <person name="Giguere S."/>
            <person name="Slovis N.M."/>
            <person name="Alvarez-Narvaez S."/>
            <person name="Hart K.A."/>
            <person name="Greiter M."/>
            <person name="Morris E.R.A."/>
            <person name="Cohen N.D."/>
        </authorList>
    </citation>
    <scope>NUCLEOTIDE SEQUENCE</scope>
    <source>
        <strain evidence="1">Lh_141_1</strain>
    </source>
</reference>
<dbReference type="Gene3D" id="2.40.10.10">
    <property type="entry name" value="Trypsin-like serine proteases"/>
    <property type="match status" value="2"/>
</dbReference>
<gene>
    <name evidence="1" type="ORF">GS505_01340</name>
</gene>